<evidence type="ECO:0000313" key="5">
    <source>
        <dbReference type="EMBL" id="MFI6498616.1"/>
    </source>
</evidence>
<evidence type="ECO:0000259" key="4">
    <source>
        <dbReference type="PROSITE" id="PS01124"/>
    </source>
</evidence>
<organism evidence="5 6">
    <name type="scientific">Nonomuraea typhae</name>
    <dbReference type="NCBI Taxonomy" id="2603600"/>
    <lineage>
        <taxon>Bacteria</taxon>
        <taxon>Bacillati</taxon>
        <taxon>Actinomycetota</taxon>
        <taxon>Actinomycetes</taxon>
        <taxon>Streptosporangiales</taxon>
        <taxon>Streptosporangiaceae</taxon>
        <taxon>Nonomuraea</taxon>
    </lineage>
</organism>
<gene>
    <name evidence="5" type="ORF">ACIBG2_14590</name>
</gene>
<dbReference type="InterPro" id="IPR009057">
    <property type="entry name" value="Homeodomain-like_sf"/>
</dbReference>
<proteinExistence type="predicted"/>
<dbReference type="Pfam" id="PF12833">
    <property type="entry name" value="HTH_18"/>
    <property type="match status" value="1"/>
</dbReference>
<dbReference type="EMBL" id="JBITGY010000003">
    <property type="protein sequence ID" value="MFI6498616.1"/>
    <property type="molecule type" value="Genomic_DNA"/>
</dbReference>
<evidence type="ECO:0000256" key="2">
    <source>
        <dbReference type="ARBA" id="ARBA00023125"/>
    </source>
</evidence>
<accession>A0ABW7YRT4</accession>
<dbReference type="PANTHER" id="PTHR46796:SF15">
    <property type="entry name" value="BLL1074 PROTEIN"/>
    <property type="match status" value="1"/>
</dbReference>
<dbReference type="PROSITE" id="PS01124">
    <property type="entry name" value="HTH_ARAC_FAMILY_2"/>
    <property type="match status" value="1"/>
</dbReference>
<dbReference type="InterPro" id="IPR018060">
    <property type="entry name" value="HTH_AraC"/>
</dbReference>
<evidence type="ECO:0000256" key="1">
    <source>
        <dbReference type="ARBA" id="ARBA00023015"/>
    </source>
</evidence>
<keyword evidence="1" id="KW-0805">Transcription regulation</keyword>
<sequence length="271" mass="29276">MVGGCPVHGFVIETTHDCRDDSWEAVLGVSGARLAAHGLIYNGYRNSPQGSALLRVVPSLRVTMDLSLARPPRVGAVPLARAAVFGLREHAMDLERAGGQGVVVELPPPAAYALLGGLPLWELSGSVVDLTAVLGGRAEQVVTRLAAARGWRARFAVLDEVLTAWAGPSAAPQVEWAWRRLCRAGGRVPVEQLAGEVGWTRRHLRNRFRDQIGLAPKAAARVIRFQYALRQLRRGRRSVAEVALASGYSDQSHLHREFRALADATPGELAP</sequence>
<protein>
    <submittedName>
        <fullName evidence="5">Helix-turn-helix transcriptional regulator</fullName>
    </submittedName>
</protein>
<dbReference type="Gene3D" id="1.10.10.60">
    <property type="entry name" value="Homeodomain-like"/>
    <property type="match status" value="1"/>
</dbReference>
<keyword evidence="2" id="KW-0238">DNA-binding</keyword>
<dbReference type="SMART" id="SM00342">
    <property type="entry name" value="HTH_ARAC"/>
    <property type="match status" value="1"/>
</dbReference>
<dbReference type="InterPro" id="IPR050204">
    <property type="entry name" value="AraC_XylS_family_regulators"/>
</dbReference>
<feature type="domain" description="HTH araC/xylS-type" evidence="4">
    <location>
        <begin position="171"/>
        <end position="271"/>
    </location>
</feature>
<reference evidence="5 6" key="1">
    <citation type="submission" date="2024-10" db="EMBL/GenBank/DDBJ databases">
        <title>The Natural Products Discovery Center: Release of the First 8490 Sequenced Strains for Exploring Actinobacteria Biosynthetic Diversity.</title>
        <authorList>
            <person name="Kalkreuter E."/>
            <person name="Kautsar S.A."/>
            <person name="Yang D."/>
            <person name="Bader C.D."/>
            <person name="Teijaro C.N."/>
            <person name="Fluegel L."/>
            <person name="Davis C.M."/>
            <person name="Simpson J.R."/>
            <person name="Lauterbach L."/>
            <person name="Steele A.D."/>
            <person name="Gui C."/>
            <person name="Meng S."/>
            <person name="Li G."/>
            <person name="Viehrig K."/>
            <person name="Ye F."/>
            <person name="Su P."/>
            <person name="Kiefer A.F."/>
            <person name="Nichols A."/>
            <person name="Cepeda A.J."/>
            <person name="Yan W."/>
            <person name="Fan B."/>
            <person name="Jiang Y."/>
            <person name="Adhikari A."/>
            <person name="Zheng C.-J."/>
            <person name="Schuster L."/>
            <person name="Cowan T.M."/>
            <person name="Smanski M.J."/>
            <person name="Chevrette M.G."/>
            <person name="De Carvalho L.P.S."/>
            <person name="Shen B."/>
        </authorList>
    </citation>
    <scope>NUCLEOTIDE SEQUENCE [LARGE SCALE GENOMIC DNA]</scope>
    <source>
        <strain evidence="5 6">NPDC050545</strain>
    </source>
</reference>
<comment type="caution">
    <text evidence="5">The sequence shown here is derived from an EMBL/GenBank/DDBJ whole genome shotgun (WGS) entry which is preliminary data.</text>
</comment>
<keyword evidence="6" id="KW-1185">Reference proteome</keyword>
<dbReference type="PANTHER" id="PTHR46796">
    <property type="entry name" value="HTH-TYPE TRANSCRIPTIONAL ACTIVATOR RHAS-RELATED"/>
    <property type="match status" value="1"/>
</dbReference>
<dbReference type="RefSeq" id="WP_397081849.1">
    <property type="nucleotide sequence ID" value="NZ_JBITGY010000003.1"/>
</dbReference>
<evidence type="ECO:0000313" key="6">
    <source>
        <dbReference type="Proteomes" id="UP001612741"/>
    </source>
</evidence>
<name>A0ABW7YRT4_9ACTN</name>
<keyword evidence="3" id="KW-0804">Transcription</keyword>
<evidence type="ECO:0000256" key="3">
    <source>
        <dbReference type="ARBA" id="ARBA00023163"/>
    </source>
</evidence>
<dbReference type="Proteomes" id="UP001612741">
    <property type="component" value="Unassembled WGS sequence"/>
</dbReference>
<dbReference type="SUPFAM" id="SSF46689">
    <property type="entry name" value="Homeodomain-like"/>
    <property type="match status" value="1"/>
</dbReference>